<keyword evidence="1" id="KW-1133">Transmembrane helix</keyword>
<accession>A0A7Z2GRK0</accession>
<protein>
    <submittedName>
        <fullName evidence="2">Uncharacterized protein</fullName>
    </submittedName>
</protein>
<dbReference type="OrthoDB" id="8850947at2"/>
<proteinExistence type="predicted"/>
<dbReference type="Proteomes" id="UP000433577">
    <property type="component" value="Chromosome 4"/>
</dbReference>
<evidence type="ECO:0000256" key="1">
    <source>
        <dbReference type="SAM" id="Phobius"/>
    </source>
</evidence>
<keyword evidence="1" id="KW-0472">Membrane</keyword>
<keyword evidence="1" id="KW-0812">Transmembrane</keyword>
<name>A0A7Z2GRK0_9BURK</name>
<organism evidence="2 3">
    <name type="scientific">Paraburkholderia acidisoli</name>
    <dbReference type="NCBI Taxonomy" id="2571748"/>
    <lineage>
        <taxon>Bacteria</taxon>
        <taxon>Pseudomonadati</taxon>
        <taxon>Pseudomonadota</taxon>
        <taxon>Betaproteobacteria</taxon>
        <taxon>Burkholderiales</taxon>
        <taxon>Burkholderiaceae</taxon>
        <taxon>Paraburkholderia</taxon>
    </lineage>
</organism>
<feature type="transmembrane region" description="Helical" evidence="1">
    <location>
        <begin position="112"/>
        <end position="129"/>
    </location>
</feature>
<dbReference type="EMBL" id="CP046916">
    <property type="protein sequence ID" value="QGZ66597.1"/>
    <property type="molecule type" value="Genomic_DNA"/>
</dbReference>
<reference evidence="2 3" key="1">
    <citation type="submission" date="2019-12" db="EMBL/GenBank/DDBJ databases">
        <title>Paraburkholderia acidiphila 7Q-K02 sp. nov and Paraburkholderia acidisoli DHF22 sp. nov., two strains isolated from forest soil.</title>
        <authorList>
            <person name="Gao Z."/>
            <person name="Qiu L."/>
        </authorList>
    </citation>
    <scope>NUCLEOTIDE SEQUENCE [LARGE SCALE GENOMIC DNA]</scope>
    <source>
        <strain evidence="2 3">DHF22</strain>
    </source>
</reference>
<sequence>MTRETNRVSWQEGILNLPLRLRIVVQRFWQPTCACMTCMLGSWANVMSAAHWIIAIRTGLFTSVLALLLTFTPAARLFRERTGNALMVGVLTCLGDFISHRSGYAHPVVEHVLTGVTSGVFAWIAWYLLEDRARRLRAVWTALRMPGRNRP</sequence>
<evidence type="ECO:0000313" key="2">
    <source>
        <dbReference type="EMBL" id="QGZ66597.1"/>
    </source>
</evidence>
<dbReference type="AlphaFoldDB" id="A0A7Z2GRK0"/>
<gene>
    <name evidence="2" type="ORF">FAZ98_33100</name>
</gene>
<dbReference type="KEGG" id="pacs:FAZ98_33100"/>
<evidence type="ECO:0000313" key="3">
    <source>
        <dbReference type="Proteomes" id="UP000433577"/>
    </source>
</evidence>
<keyword evidence="3" id="KW-1185">Reference proteome</keyword>
<feature type="transmembrane region" description="Helical" evidence="1">
    <location>
        <begin position="49"/>
        <end position="71"/>
    </location>
</feature>